<dbReference type="EC" id="2.3.1.9" evidence="5"/>
<dbReference type="Proteomes" id="UP000799291">
    <property type="component" value="Unassembled WGS sequence"/>
</dbReference>
<sequence length="434" mass="45502">MSGAALRASARMASRPQQRLASIQRQFSSSAQPKKEIRDAYILSASRTPTGVFNGAFTNVSATQLGATAIKSALEKSKVPVSSIDAVYMGNVLSAGVGQAPARQAAIFAGLPTTIEATTVNKVCASGLKAVNLAAQSIELGQAEAQVAGGFENMTRVPYYLSRASQQPAFGHQQLQDGLIGDGLWDVYNQIHMGNCAENTAKKFEVTRQEQDDFAILTYKRAQEAWKTGAFKDEIAPVTVKSKKGEVIVSEDEGYNKLKLEKVPTLKPAFVRDGTGTVTAANASGFSDGGSALVLGSKEIAQQYGKDSRVLAKIITYADAALDPIDFPIAPASVVEKLLSQSGLSKSDIAVWEFNEAFAAVIKANAKLLGLGTDNVNPRGGAIALGHALGSSGSRILVTLLHQLEVGQYGAAAICNGGGAATGIIVKRISPDEL</sequence>
<evidence type="ECO:0000313" key="16">
    <source>
        <dbReference type="EMBL" id="KAF2678235.1"/>
    </source>
</evidence>
<dbReference type="GO" id="GO:0046872">
    <property type="term" value="F:metal ion binding"/>
    <property type="evidence" value="ECO:0007669"/>
    <property type="project" value="UniProtKB-KW"/>
</dbReference>
<feature type="active site" description="Acyl-thioester intermediate" evidence="12">
    <location>
        <position position="124"/>
    </location>
</feature>
<name>A0A6G1IJC2_9PLEO</name>
<evidence type="ECO:0000256" key="1">
    <source>
        <dbReference type="ARBA" id="ARBA00001958"/>
    </source>
</evidence>
<evidence type="ECO:0000313" key="17">
    <source>
        <dbReference type="Proteomes" id="UP000799291"/>
    </source>
</evidence>
<evidence type="ECO:0000256" key="13">
    <source>
        <dbReference type="RuleBase" id="RU003557"/>
    </source>
</evidence>
<evidence type="ECO:0000256" key="12">
    <source>
        <dbReference type="PIRSR" id="PIRSR000429-1"/>
    </source>
</evidence>
<keyword evidence="9" id="KW-0630">Potassium</keyword>
<comment type="similarity">
    <text evidence="3 13">Belongs to the thiolase-like superfamily. Thiolase family.</text>
</comment>
<dbReference type="EMBL" id="MU005613">
    <property type="protein sequence ID" value="KAF2678235.1"/>
    <property type="molecule type" value="Genomic_DNA"/>
</dbReference>
<reference evidence="16" key="1">
    <citation type="journal article" date="2020" name="Stud. Mycol.">
        <title>101 Dothideomycetes genomes: a test case for predicting lifestyles and emergence of pathogens.</title>
        <authorList>
            <person name="Haridas S."/>
            <person name="Albert R."/>
            <person name="Binder M."/>
            <person name="Bloem J."/>
            <person name="Labutti K."/>
            <person name="Salamov A."/>
            <person name="Andreopoulos B."/>
            <person name="Baker S."/>
            <person name="Barry K."/>
            <person name="Bills G."/>
            <person name="Bluhm B."/>
            <person name="Cannon C."/>
            <person name="Castanera R."/>
            <person name="Culley D."/>
            <person name="Daum C."/>
            <person name="Ezra D."/>
            <person name="Gonzalez J."/>
            <person name="Henrissat B."/>
            <person name="Kuo A."/>
            <person name="Liang C."/>
            <person name="Lipzen A."/>
            <person name="Lutzoni F."/>
            <person name="Magnuson J."/>
            <person name="Mondo S."/>
            <person name="Nolan M."/>
            <person name="Ohm R."/>
            <person name="Pangilinan J."/>
            <person name="Park H.-J."/>
            <person name="Ramirez L."/>
            <person name="Alfaro M."/>
            <person name="Sun H."/>
            <person name="Tritt A."/>
            <person name="Yoshinaga Y."/>
            <person name="Zwiers L.-H."/>
            <person name="Turgeon B."/>
            <person name="Goodwin S."/>
            <person name="Spatafora J."/>
            <person name="Crous P."/>
            <person name="Grigoriev I."/>
        </authorList>
    </citation>
    <scope>NUCLEOTIDE SEQUENCE</scope>
    <source>
        <strain evidence="16">CBS 122367</strain>
    </source>
</reference>
<dbReference type="InterPro" id="IPR020616">
    <property type="entry name" value="Thiolase_N"/>
</dbReference>
<dbReference type="InterPro" id="IPR020610">
    <property type="entry name" value="Thiolase_AS"/>
</dbReference>
<dbReference type="PANTHER" id="PTHR18919">
    <property type="entry name" value="ACETYL-COA C-ACYLTRANSFERASE"/>
    <property type="match status" value="1"/>
</dbReference>
<dbReference type="PANTHER" id="PTHR18919:SF156">
    <property type="entry name" value="ACETYL-COA ACETYLTRANSFERASE, MITOCHONDRIAL"/>
    <property type="match status" value="1"/>
</dbReference>
<dbReference type="GO" id="GO:0006635">
    <property type="term" value="P:fatty acid beta-oxidation"/>
    <property type="evidence" value="ECO:0007669"/>
    <property type="project" value="TreeGrafter"/>
</dbReference>
<evidence type="ECO:0000256" key="11">
    <source>
        <dbReference type="ARBA" id="ARBA00023315"/>
    </source>
</evidence>
<feature type="active site" description="Proton acceptor" evidence="12">
    <location>
        <position position="415"/>
    </location>
</feature>
<evidence type="ECO:0000256" key="8">
    <source>
        <dbReference type="ARBA" id="ARBA00022946"/>
    </source>
</evidence>
<dbReference type="FunFam" id="3.40.47.10:FF:000007">
    <property type="entry name" value="acetyl-CoA acetyltransferase, mitochondrial"/>
    <property type="match status" value="1"/>
</dbReference>
<comment type="subunit">
    <text evidence="4">Homotetramer.</text>
</comment>
<comment type="cofactor">
    <cofactor evidence="1">
        <name>K(+)</name>
        <dbReference type="ChEBI" id="CHEBI:29103"/>
    </cofactor>
</comment>
<feature type="domain" description="Thiolase N-terminal" evidence="14">
    <location>
        <begin position="41"/>
        <end position="298"/>
    </location>
</feature>
<dbReference type="NCBIfam" id="TIGR01930">
    <property type="entry name" value="AcCoA-C-Actrans"/>
    <property type="match status" value="1"/>
</dbReference>
<evidence type="ECO:0000256" key="7">
    <source>
        <dbReference type="ARBA" id="ARBA00022723"/>
    </source>
</evidence>
<keyword evidence="6 13" id="KW-0808">Transferase</keyword>
<dbReference type="SUPFAM" id="SSF53901">
    <property type="entry name" value="Thiolase-like"/>
    <property type="match status" value="2"/>
</dbReference>
<dbReference type="InterPro" id="IPR020617">
    <property type="entry name" value="Thiolase_C"/>
</dbReference>
<dbReference type="PIRSF" id="PIRSF000429">
    <property type="entry name" value="Ac-CoA_Ac_transf"/>
    <property type="match status" value="1"/>
</dbReference>
<dbReference type="Pfam" id="PF02803">
    <property type="entry name" value="Thiolase_C"/>
    <property type="match status" value="1"/>
</dbReference>
<dbReference type="OrthoDB" id="5404651at2759"/>
<accession>A0A6G1IJC2</accession>
<evidence type="ECO:0000256" key="2">
    <source>
        <dbReference type="ARBA" id="ARBA00004173"/>
    </source>
</evidence>
<evidence type="ECO:0000259" key="15">
    <source>
        <dbReference type="Pfam" id="PF02803"/>
    </source>
</evidence>
<keyword evidence="11 13" id="KW-0012">Acyltransferase</keyword>
<evidence type="ECO:0000259" key="14">
    <source>
        <dbReference type="Pfam" id="PF00108"/>
    </source>
</evidence>
<evidence type="ECO:0000256" key="6">
    <source>
        <dbReference type="ARBA" id="ARBA00022679"/>
    </source>
</evidence>
<dbReference type="PROSITE" id="PS00099">
    <property type="entry name" value="THIOLASE_3"/>
    <property type="match status" value="1"/>
</dbReference>
<dbReference type="PROSITE" id="PS00098">
    <property type="entry name" value="THIOLASE_1"/>
    <property type="match status" value="1"/>
</dbReference>
<comment type="subcellular location">
    <subcellularLocation>
        <location evidence="2">Mitochondrion</location>
    </subcellularLocation>
</comment>
<proteinExistence type="inferred from homology"/>
<dbReference type="AlphaFoldDB" id="A0A6G1IJC2"/>
<protein>
    <recommendedName>
        <fullName evidence="5">acetyl-CoA C-acetyltransferase</fullName>
        <ecNumber evidence="5">2.3.1.9</ecNumber>
    </recommendedName>
</protein>
<dbReference type="InterPro" id="IPR016039">
    <property type="entry name" value="Thiolase-like"/>
</dbReference>
<dbReference type="Gene3D" id="3.40.47.10">
    <property type="match status" value="1"/>
</dbReference>
<gene>
    <name evidence="16" type="ORF">K458DRAFT_435933</name>
</gene>
<evidence type="ECO:0000256" key="4">
    <source>
        <dbReference type="ARBA" id="ARBA00011881"/>
    </source>
</evidence>
<dbReference type="GO" id="GO:0003985">
    <property type="term" value="F:acetyl-CoA C-acetyltransferase activity"/>
    <property type="evidence" value="ECO:0007669"/>
    <property type="project" value="UniProtKB-EC"/>
</dbReference>
<evidence type="ECO:0000256" key="3">
    <source>
        <dbReference type="ARBA" id="ARBA00010982"/>
    </source>
</evidence>
<dbReference type="InterPro" id="IPR002155">
    <property type="entry name" value="Thiolase"/>
</dbReference>
<dbReference type="CDD" id="cd00751">
    <property type="entry name" value="thiolase"/>
    <property type="match status" value="1"/>
</dbReference>
<organism evidence="16 17">
    <name type="scientific">Lentithecium fluviatile CBS 122367</name>
    <dbReference type="NCBI Taxonomy" id="1168545"/>
    <lineage>
        <taxon>Eukaryota</taxon>
        <taxon>Fungi</taxon>
        <taxon>Dikarya</taxon>
        <taxon>Ascomycota</taxon>
        <taxon>Pezizomycotina</taxon>
        <taxon>Dothideomycetes</taxon>
        <taxon>Pleosporomycetidae</taxon>
        <taxon>Pleosporales</taxon>
        <taxon>Massarineae</taxon>
        <taxon>Lentitheciaceae</taxon>
        <taxon>Lentithecium</taxon>
    </lineage>
</organism>
<keyword evidence="17" id="KW-1185">Reference proteome</keyword>
<dbReference type="InterPro" id="IPR020615">
    <property type="entry name" value="Thiolase_acyl_enz_int_AS"/>
</dbReference>
<evidence type="ECO:0000256" key="5">
    <source>
        <dbReference type="ARBA" id="ARBA00012705"/>
    </source>
</evidence>
<evidence type="ECO:0000256" key="9">
    <source>
        <dbReference type="ARBA" id="ARBA00022958"/>
    </source>
</evidence>
<evidence type="ECO:0000256" key="10">
    <source>
        <dbReference type="ARBA" id="ARBA00023128"/>
    </source>
</evidence>
<dbReference type="GO" id="GO:0005739">
    <property type="term" value="C:mitochondrion"/>
    <property type="evidence" value="ECO:0007669"/>
    <property type="project" value="UniProtKB-SubCell"/>
</dbReference>
<feature type="active site" description="Proton acceptor" evidence="12">
    <location>
        <position position="387"/>
    </location>
</feature>
<dbReference type="Pfam" id="PF00108">
    <property type="entry name" value="Thiolase_N"/>
    <property type="match status" value="1"/>
</dbReference>
<keyword evidence="8" id="KW-0809">Transit peptide</keyword>
<keyword evidence="10" id="KW-0496">Mitochondrion</keyword>
<feature type="domain" description="Thiolase C-terminal" evidence="15">
    <location>
        <begin position="309"/>
        <end position="427"/>
    </location>
</feature>
<keyword evidence="7" id="KW-0479">Metal-binding</keyword>